<feature type="repeat" description="PPR" evidence="3">
    <location>
        <begin position="229"/>
        <end position="263"/>
    </location>
</feature>
<dbReference type="InterPro" id="IPR000644">
    <property type="entry name" value="CBS_dom"/>
</dbReference>
<name>A0AAE1S7V6_9SOLA</name>
<dbReference type="PANTHER" id="PTHR47581">
    <property type="entry name" value="OS09G0431600 PROTEIN"/>
    <property type="match status" value="1"/>
</dbReference>
<dbReference type="EMBL" id="JAVYJV010000008">
    <property type="protein sequence ID" value="KAK4364880.1"/>
    <property type="molecule type" value="Genomic_DNA"/>
</dbReference>
<dbReference type="SUPFAM" id="SSF54631">
    <property type="entry name" value="CBS-domain pair"/>
    <property type="match status" value="1"/>
</dbReference>
<dbReference type="Pfam" id="PF13812">
    <property type="entry name" value="PPR_3"/>
    <property type="match status" value="1"/>
</dbReference>
<dbReference type="PROSITE" id="PS51375">
    <property type="entry name" value="PPR"/>
    <property type="match status" value="2"/>
</dbReference>
<dbReference type="AlphaFoldDB" id="A0AAE1S7V6"/>
<dbReference type="NCBIfam" id="TIGR00756">
    <property type="entry name" value="PPR"/>
    <property type="match status" value="2"/>
</dbReference>
<proteinExistence type="predicted"/>
<evidence type="ECO:0000256" key="3">
    <source>
        <dbReference type="PROSITE-ProRule" id="PRU00708"/>
    </source>
</evidence>
<dbReference type="PROSITE" id="PS51371">
    <property type="entry name" value="CBS"/>
    <property type="match status" value="1"/>
</dbReference>
<evidence type="ECO:0000256" key="1">
    <source>
        <dbReference type="ARBA" id="ARBA00022737"/>
    </source>
</evidence>
<dbReference type="Proteomes" id="UP001291623">
    <property type="component" value="Unassembled WGS sequence"/>
</dbReference>
<evidence type="ECO:0000313" key="5">
    <source>
        <dbReference type="EMBL" id="KAK4364880.1"/>
    </source>
</evidence>
<feature type="domain" description="CBS" evidence="4">
    <location>
        <begin position="657"/>
        <end position="724"/>
    </location>
</feature>
<comment type="caution">
    <text evidence="5">The sequence shown here is derived from an EMBL/GenBank/DDBJ whole genome shotgun (WGS) entry which is preliminary data.</text>
</comment>
<dbReference type="Pfam" id="PF00571">
    <property type="entry name" value="CBS"/>
    <property type="match status" value="1"/>
</dbReference>
<dbReference type="Pfam" id="PF13041">
    <property type="entry name" value="PPR_2"/>
    <property type="match status" value="1"/>
</dbReference>
<evidence type="ECO:0000313" key="6">
    <source>
        <dbReference type="Proteomes" id="UP001291623"/>
    </source>
</evidence>
<keyword evidence="2" id="KW-0129">CBS domain</keyword>
<dbReference type="InterPro" id="IPR002885">
    <property type="entry name" value="PPR_rpt"/>
</dbReference>
<dbReference type="InterPro" id="IPR046342">
    <property type="entry name" value="CBS_dom_sf"/>
</dbReference>
<reference evidence="5" key="1">
    <citation type="submission" date="2023-12" db="EMBL/GenBank/DDBJ databases">
        <title>Genome assembly of Anisodus tanguticus.</title>
        <authorList>
            <person name="Wang Y.-J."/>
        </authorList>
    </citation>
    <scope>NUCLEOTIDE SEQUENCE</scope>
    <source>
        <strain evidence="5">KB-2021</strain>
        <tissue evidence="5">Leaf</tissue>
    </source>
</reference>
<dbReference type="Gene3D" id="1.25.40.10">
    <property type="entry name" value="Tetratricopeptide repeat domain"/>
    <property type="match status" value="2"/>
</dbReference>
<dbReference type="Gene3D" id="3.10.580.10">
    <property type="entry name" value="CBS-domain"/>
    <property type="match status" value="1"/>
</dbReference>
<gene>
    <name evidence="5" type="ORF">RND71_016238</name>
</gene>
<feature type="repeat" description="PPR" evidence="3">
    <location>
        <begin position="264"/>
        <end position="298"/>
    </location>
</feature>
<keyword evidence="1" id="KW-0677">Repeat</keyword>
<evidence type="ECO:0000259" key="4">
    <source>
        <dbReference type="PROSITE" id="PS51371"/>
    </source>
</evidence>
<accession>A0AAE1S7V6</accession>
<organism evidence="5 6">
    <name type="scientific">Anisodus tanguticus</name>
    <dbReference type="NCBI Taxonomy" id="243964"/>
    <lineage>
        <taxon>Eukaryota</taxon>
        <taxon>Viridiplantae</taxon>
        <taxon>Streptophyta</taxon>
        <taxon>Embryophyta</taxon>
        <taxon>Tracheophyta</taxon>
        <taxon>Spermatophyta</taxon>
        <taxon>Magnoliopsida</taxon>
        <taxon>eudicotyledons</taxon>
        <taxon>Gunneridae</taxon>
        <taxon>Pentapetalae</taxon>
        <taxon>asterids</taxon>
        <taxon>lamiids</taxon>
        <taxon>Solanales</taxon>
        <taxon>Solanaceae</taxon>
        <taxon>Solanoideae</taxon>
        <taxon>Hyoscyameae</taxon>
        <taxon>Anisodus</taxon>
    </lineage>
</organism>
<dbReference type="InterPro" id="IPR011990">
    <property type="entry name" value="TPR-like_helical_dom_sf"/>
</dbReference>
<sequence length="740" mass="82859">MVSLSTNQIRTKMHQFHALPAHIHGDMAVLFPSRKCWEKRKQNPLEPFVLPVISSCSSLPVSRGQSRRYYLGKFKRRFRSEPNLKPLTSRIVELTRRRQLHQIFVEIEIAKKRHGQLNTIVMNAVMQACVHCADIESALRVFDEMSGPEDCGVDNVSYATLLKGLGDARRIDQAFQLLEAVEQGTAVGSPKLSPPLVSSLLNSLIEAGDLRRANGLLARYRFVLHEGGSVLVYNLLMKGYISTGYPEAALSLHDEILRHGLKLDKLTYNTLILACVETGKLDVAMQFFEGMKNRAQTVDDADILPDVVTYTTLLKGFGHAQDLLSVQKIVTEMKSSNNLHIDRVAYTAIIDAFLNCGTIKDQETGNSFLTLKNLQKKGALTVYGELVKRAGQDSTLRPKPHLFLALMRTFAVRGEHEMVKKLHGRMWPDSSGTITSKVQEEADHLLMEAALNNGQEVMGSSRGNNLLQKCELDLALQYMKGNIEKWKQIPWASRGGMELYSLGILLAVTTSSLENKLKLVKKEISILRNIARFRLAFLAEFLIRWHVLLHMKLGFPANCKKSTTVQQVALRIEALLGSSVSIFSPCILPQVSVRDTIEHIMVPFSEARPLQATLKLKQVVMRFFKDSTVPVIDDWGSCVGILHCEDCNELDAPLSAMMRSPPPSVTTSTSIGRVIDLMLEKRYKMVIVAKYENVRGMFYSSNVRAVGVFTSEQLYKLAPSSSELSLQNSSVCREPIEICR</sequence>
<dbReference type="Pfam" id="PF01535">
    <property type="entry name" value="PPR"/>
    <property type="match status" value="1"/>
</dbReference>
<evidence type="ECO:0000256" key="2">
    <source>
        <dbReference type="PROSITE-ProRule" id="PRU00703"/>
    </source>
</evidence>
<keyword evidence="6" id="KW-1185">Reference proteome</keyword>
<dbReference type="InterPro" id="IPR044781">
    <property type="entry name" value="At5g10690-like"/>
</dbReference>
<protein>
    <recommendedName>
        <fullName evidence="4">CBS domain-containing protein</fullName>
    </recommendedName>
</protein>
<dbReference type="PANTHER" id="PTHR47581:SF2">
    <property type="entry name" value="OS09G0431600 PROTEIN"/>
    <property type="match status" value="1"/>
</dbReference>